<dbReference type="AlphaFoldDB" id="A0A7S3N4S5"/>
<reference evidence="2" key="1">
    <citation type="submission" date="2021-01" db="EMBL/GenBank/DDBJ databases">
        <authorList>
            <person name="Corre E."/>
            <person name="Pelletier E."/>
            <person name="Niang G."/>
            <person name="Scheremetjew M."/>
            <person name="Finn R."/>
            <person name="Kale V."/>
            <person name="Holt S."/>
            <person name="Cochrane G."/>
            <person name="Meng A."/>
            <person name="Brown T."/>
            <person name="Cohen L."/>
        </authorList>
    </citation>
    <scope>NUCLEOTIDE SEQUENCE</scope>
    <source>
        <strain evidence="2">FSP1.4</strain>
    </source>
</reference>
<evidence type="ECO:0000256" key="1">
    <source>
        <dbReference type="SAM" id="MobiDB-lite"/>
    </source>
</evidence>
<accession>A0A7S3N4S5</accession>
<proteinExistence type="predicted"/>
<evidence type="ECO:0000313" key="2">
    <source>
        <dbReference type="EMBL" id="CAE0341610.1"/>
    </source>
</evidence>
<name>A0A7S3N4S5_9SPIT</name>
<organism evidence="2">
    <name type="scientific">Euplotes harpa</name>
    <dbReference type="NCBI Taxonomy" id="151035"/>
    <lineage>
        <taxon>Eukaryota</taxon>
        <taxon>Sar</taxon>
        <taxon>Alveolata</taxon>
        <taxon>Ciliophora</taxon>
        <taxon>Intramacronucleata</taxon>
        <taxon>Spirotrichea</taxon>
        <taxon>Hypotrichia</taxon>
        <taxon>Euplotida</taxon>
        <taxon>Euplotidae</taxon>
        <taxon>Euplotes</taxon>
    </lineage>
</organism>
<sequence>MESFRNTTEKSLSEKRLSSVFKKSNSQEFTKGGKNIPYINRYDIRACVPCINKTSKPKERGSLSVQKIEKFDPKVEKELDESFKRIFEPNFMKERISKDILLDNYLFKRKKKETKKEADLNVLQLKTQHAEH</sequence>
<feature type="region of interest" description="Disordered" evidence="1">
    <location>
        <begin position="113"/>
        <end position="132"/>
    </location>
</feature>
<gene>
    <name evidence="2" type="ORF">EHAR0213_LOCUS517</name>
</gene>
<dbReference type="EMBL" id="HBII01001201">
    <property type="protein sequence ID" value="CAE0341610.1"/>
    <property type="molecule type" value="Transcribed_RNA"/>
</dbReference>
<protein>
    <submittedName>
        <fullName evidence="2">Uncharacterized protein</fullName>
    </submittedName>
</protein>